<keyword evidence="4" id="KW-1185">Reference proteome</keyword>
<gene>
    <name evidence="3" type="ORF">CBI38_09275</name>
</gene>
<feature type="domain" description="Transcription regulator PadR N-terminal" evidence="1">
    <location>
        <begin position="13"/>
        <end position="83"/>
    </location>
</feature>
<dbReference type="InterPro" id="IPR036388">
    <property type="entry name" value="WH-like_DNA-bd_sf"/>
</dbReference>
<dbReference type="AlphaFoldDB" id="A0A2S2BT06"/>
<accession>A0A2S2BT06</accession>
<dbReference type="InterPro" id="IPR018309">
    <property type="entry name" value="Tscrpt_reg_PadR_C"/>
</dbReference>
<dbReference type="Gene3D" id="6.10.140.190">
    <property type="match status" value="1"/>
</dbReference>
<evidence type="ECO:0000259" key="2">
    <source>
        <dbReference type="Pfam" id="PF10400"/>
    </source>
</evidence>
<organism evidence="3 4">
    <name type="scientific">Rhodococcus oxybenzonivorans</name>
    <dbReference type="NCBI Taxonomy" id="1990687"/>
    <lineage>
        <taxon>Bacteria</taxon>
        <taxon>Bacillati</taxon>
        <taxon>Actinomycetota</taxon>
        <taxon>Actinomycetes</taxon>
        <taxon>Mycobacteriales</taxon>
        <taxon>Nocardiaceae</taxon>
        <taxon>Rhodococcus</taxon>
    </lineage>
</organism>
<dbReference type="EMBL" id="CP021354">
    <property type="protein sequence ID" value="AWK71757.1"/>
    <property type="molecule type" value="Genomic_DNA"/>
</dbReference>
<reference evidence="3 4" key="1">
    <citation type="submission" date="2017-05" db="EMBL/GenBank/DDBJ databases">
        <title>Isolation of Rhodococcus sp. S2-17 biodegrading of BP-3.</title>
        <authorList>
            <person name="Lee Y."/>
            <person name="Kim K.H."/>
            <person name="Chun B.H."/>
            <person name="Jung H.S."/>
            <person name="Jeon C.O."/>
        </authorList>
    </citation>
    <scope>NUCLEOTIDE SEQUENCE [LARGE SCALE GENOMIC DNA]</scope>
    <source>
        <strain evidence="3 4">S2-17</strain>
    </source>
</reference>
<dbReference type="KEGG" id="roz:CBI38_09275"/>
<evidence type="ECO:0000313" key="3">
    <source>
        <dbReference type="EMBL" id="AWK71757.1"/>
    </source>
</evidence>
<dbReference type="PANTHER" id="PTHR43252:SF2">
    <property type="entry name" value="TRANSCRIPTION REGULATOR, PADR-LIKE FAMILY"/>
    <property type="match status" value="1"/>
</dbReference>
<sequence>MAERPLNATAASLLGFLHEGSKTGWDLVVTAQERIGKFWSITTSQVYRELAAMERAGLIEAGERGTRERKPYTLTDQGRRAFADWIERDPAAENIRYPLLLTVAFGAHLPPERLAAMLDSHRTAHEHQLAEYEREAEVHGSNQYALATLDFGIVYERAVLEWFDRVGKRLGRSKRSR</sequence>
<dbReference type="Gene3D" id="1.10.10.10">
    <property type="entry name" value="Winged helix-like DNA-binding domain superfamily/Winged helix DNA-binding domain"/>
    <property type="match status" value="1"/>
</dbReference>
<protein>
    <submittedName>
        <fullName evidence="3">PadR family transcriptional regulator</fullName>
    </submittedName>
</protein>
<dbReference type="PANTHER" id="PTHR43252">
    <property type="entry name" value="TRANSCRIPTIONAL REGULATOR YQJI"/>
    <property type="match status" value="1"/>
</dbReference>
<proteinExistence type="predicted"/>
<evidence type="ECO:0000259" key="1">
    <source>
        <dbReference type="Pfam" id="PF03551"/>
    </source>
</evidence>
<feature type="domain" description="Transcription regulator PadR C-terminal" evidence="2">
    <location>
        <begin position="95"/>
        <end position="170"/>
    </location>
</feature>
<dbReference type="InterPro" id="IPR005149">
    <property type="entry name" value="Tscrpt_reg_PadR_N"/>
</dbReference>
<dbReference type="OrthoDB" id="3186544at2"/>
<dbReference type="Pfam" id="PF10400">
    <property type="entry name" value="Vir_act_alpha_C"/>
    <property type="match status" value="1"/>
</dbReference>
<dbReference type="Pfam" id="PF03551">
    <property type="entry name" value="PadR"/>
    <property type="match status" value="1"/>
</dbReference>
<dbReference type="RefSeq" id="WP_109328319.1">
    <property type="nucleotide sequence ID" value="NZ_CP021354.1"/>
</dbReference>
<dbReference type="InterPro" id="IPR036390">
    <property type="entry name" value="WH_DNA-bd_sf"/>
</dbReference>
<dbReference type="Proteomes" id="UP000245711">
    <property type="component" value="Chromosome"/>
</dbReference>
<evidence type="ECO:0000313" key="4">
    <source>
        <dbReference type="Proteomes" id="UP000245711"/>
    </source>
</evidence>
<name>A0A2S2BT06_9NOCA</name>
<dbReference type="SUPFAM" id="SSF46785">
    <property type="entry name" value="Winged helix' DNA-binding domain"/>
    <property type="match status" value="1"/>
</dbReference>